<evidence type="ECO:0000313" key="3">
    <source>
        <dbReference type="Proteomes" id="UP000010716"/>
    </source>
</evidence>
<evidence type="ECO:0000313" key="4">
    <source>
        <dbReference type="Proteomes" id="UP000825179"/>
    </source>
</evidence>
<dbReference type="KEGG" id="cthu:HUR95_00680"/>
<dbReference type="RefSeq" id="WP_007503153.1">
    <property type="nucleotide sequence ID" value="NZ_AFCE01000085.1"/>
</dbReference>
<dbReference type="Proteomes" id="UP000825179">
    <property type="component" value="Chromosome"/>
</dbReference>
<dbReference type="InterPro" id="IPR013514">
    <property type="entry name" value="DUF3199_YqbG"/>
</dbReference>
<dbReference type="Gene3D" id="1.10.3230.10">
    <property type="entry name" value="YqbG-like"/>
    <property type="match status" value="1"/>
</dbReference>
<accession>F5L4I5</accession>
<proteinExistence type="predicted"/>
<evidence type="ECO:0000313" key="2">
    <source>
        <dbReference type="EMBL" id="QZT33990.1"/>
    </source>
</evidence>
<dbReference type="eggNOG" id="ENOG5033G5R">
    <property type="taxonomic scope" value="Bacteria"/>
</dbReference>
<evidence type="ECO:0000313" key="1">
    <source>
        <dbReference type="EMBL" id="EGL83731.1"/>
    </source>
</evidence>
<dbReference type="AlphaFoldDB" id="F5L4I5"/>
<dbReference type="OrthoDB" id="2048198at2"/>
<organism evidence="1 3">
    <name type="scientific">Caldalkalibacillus thermarum (strain TA2.A1)</name>
    <dbReference type="NCBI Taxonomy" id="986075"/>
    <lineage>
        <taxon>Bacteria</taxon>
        <taxon>Bacillati</taxon>
        <taxon>Bacillota</taxon>
        <taxon>Bacilli</taxon>
        <taxon>Bacillales</taxon>
        <taxon>Bacillaceae</taxon>
        <taxon>Caldalkalibacillus</taxon>
    </lineage>
</organism>
<keyword evidence="4" id="KW-1185">Reference proteome</keyword>
<dbReference type="Proteomes" id="UP000010716">
    <property type="component" value="Unassembled WGS sequence"/>
</dbReference>
<dbReference type="CDD" id="cd08053">
    <property type="entry name" value="Yqbg"/>
    <property type="match status" value="1"/>
</dbReference>
<reference evidence="2 4" key="2">
    <citation type="journal article" date="2020" name="Extremophiles">
        <title>Genomic analysis of Caldalkalibacillus thermarum TA2.A1 reveals aerobic alkaliphilic metabolism and evolutionary hallmarks linking alkaliphilic bacteria and plant life.</title>
        <authorList>
            <person name="de Jong S.I."/>
            <person name="van den Broek M.A."/>
            <person name="Merkel A.Y."/>
            <person name="de la Torre Cortes P."/>
            <person name="Kalamorz F."/>
            <person name="Cook G.M."/>
            <person name="van Loosdrecht M.C.M."/>
            <person name="McMillan D.G.G."/>
        </authorList>
    </citation>
    <scope>NUCLEOTIDE SEQUENCE [LARGE SCALE GENOMIC DNA]</scope>
    <source>
        <strain evidence="2 4">TA2.A1</strain>
    </source>
</reference>
<dbReference type="EMBL" id="AFCE01000085">
    <property type="protein sequence ID" value="EGL83731.1"/>
    <property type="molecule type" value="Genomic_DNA"/>
</dbReference>
<dbReference type="InterPro" id="IPR036558">
    <property type="entry name" value="YqbG-like_sf"/>
</dbReference>
<gene>
    <name evidence="1" type="ORF">CathTA2_0698</name>
    <name evidence="2" type="ORF">HUR95_00680</name>
</gene>
<reference evidence="2" key="3">
    <citation type="submission" date="2021-08" db="EMBL/GenBank/DDBJ databases">
        <authorList>
            <person name="de Jong S."/>
            <person name="van den Broek M."/>
            <person name="Merkel A."/>
            <person name="de la Torre Cortes P."/>
            <person name="Kalamorz F."/>
            <person name="Cook G."/>
            <person name="van Loosdrecht M."/>
            <person name="McMillan D."/>
        </authorList>
    </citation>
    <scope>NUCLEOTIDE SEQUENCE</scope>
    <source>
        <strain evidence="2">TA2.A1</strain>
    </source>
</reference>
<dbReference type="EMBL" id="CP082237">
    <property type="protein sequence ID" value="QZT33990.1"/>
    <property type="molecule type" value="Genomic_DNA"/>
</dbReference>
<sequence>MGYITSDYYINTYNGADAGFELGKYIERASDLIDQVTGYKIKDFDSLPPFVQEQVKKATAAQVEFYVMQGGDEAVNAGQNDLGRVGIGGFSYTRDTVHSATSESKDANRVSPAALAYLEPTGLLYRGLDVVQNVWY</sequence>
<reference evidence="1 3" key="1">
    <citation type="journal article" date="2011" name="J. Bacteriol.">
        <title>Draft genome sequence of the thermoalkaliphilic Caldalkalibacillus thermarum strain TA2.A1.</title>
        <authorList>
            <person name="Kalamorz F."/>
            <person name="Keis S."/>
            <person name="McMillan D.G."/>
            <person name="Olsson K."/>
            <person name="Stanton J.A."/>
            <person name="Stockwell P."/>
            <person name="Black M.A."/>
            <person name="Klingeman D.M."/>
            <person name="Land M.L."/>
            <person name="Han C.S."/>
            <person name="Martin S.L."/>
            <person name="Becher S.A."/>
            <person name="Peddie C.J."/>
            <person name="Morgan H.W."/>
            <person name="Matthies D."/>
            <person name="Preiss L."/>
            <person name="Meier T."/>
            <person name="Brown S.D."/>
            <person name="Cook G.M."/>
        </authorList>
    </citation>
    <scope>NUCLEOTIDE SEQUENCE [LARGE SCALE GENOMIC DNA]</scope>
    <source>
        <strain evidence="1 3">TA2.A1</strain>
    </source>
</reference>
<name>F5L4I5_CALTT</name>
<protein>
    <submittedName>
        <fullName evidence="1">Protein gp8</fullName>
    </submittedName>
</protein>